<evidence type="ECO:0008006" key="4">
    <source>
        <dbReference type="Google" id="ProtNLM"/>
    </source>
</evidence>
<dbReference type="RefSeq" id="XP_006686264.1">
    <property type="nucleotide sequence ID" value="XM_006686201.1"/>
</dbReference>
<dbReference type="EMBL" id="GL996521">
    <property type="protein sequence ID" value="EGV63950.1"/>
    <property type="molecule type" value="Genomic_DNA"/>
</dbReference>
<gene>
    <name evidence="2" type="ORF">CANTEDRAFT_113974</name>
</gene>
<protein>
    <recommendedName>
        <fullName evidence="4">F-box domain-containing protein</fullName>
    </recommendedName>
</protein>
<organism evidence="3">
    <name type="scientific">Candida tenuis (strain ATCC 10573 / BCRC 21748 / CBS 615 / JCM 9827 / NBRC 10315 / NRRL Y-1498 / VKM Y-70)</name>
    <name type="common">Yeast</name>
    <name type="synonym">Yamadazyma tenuis</name>
    <dbReference type="NCBI Taxonomy" id="590646"/>
    <lineage>
        <taxon>Eukaryota</taxon>
        <taxon>Fungi</taxon>
        <taxon>Dikarya</taxon>
        <taxon>Ascomycota</taxon>
        <taxon>Saccharomycotina</taxon>
        <taxon>Pichiomycetes</taxon>
        <taxon>Debaryomycetaceae</taxon>
        <taxon>Yamadazyma</taxon>
    </lineage>
</organism>
<reference evidence="2 3" key="1">
    <citation type="journal article" date="2011" name="Proc. Natl. Acad. Sci. U.S.A.">
        <title>Comparative genomics of xylose-fermenting fungi for enhanced biofuel production.</title>
        <authorList>
            <person name="Wohlbach D.J."/>
            <person name="Kuo A."/>
            <person name="Sato T.K."/>
            <person name="Potts K.M."/>
            <person name="Salamov A.A."/>
            <person name="LaButti K.M."/>
            <person name="Sun H."/>
            <person name="Clum A."/>
            <person name="Pangilinan J.L."/>
            <person name="Lindquist E.A."/>
            <person name="Lucas S."/>
            <person name="Lapidus A."/>
            <person name="Jin M."/>
            <person name="Gunawan C."/>
            <person name="Balan V."/>
            <person name="Dale B.E."/>
            <person name="Jeffries T.W."/>
            <person name="Zinkel R."/>
            <person name="Barry K.W."/>
            <person name="Grigoriev I.V."/>
            <person name="Gasch A.P."/>
        </authorList>
    </citation>
    <scope>NUCLEOTIDE SEQUENCE [LARGE SCALE GENOMIC DNA]</scope>
    <source>
        <strain evidence="3">ATCC 10573 / BCRC 21748 / CBS 615 / JCM 9827 / NBRC 10315 / NRRL Y-1498 / VKM Y-70</strain>
    </source>
</reference>
<feature type="compositionally biased region" description="Basic residues" evidence="1">
    <location>
        <begin position="11"/>
        <end position="25"/>
    </location>
</feature>
<accession>G3B4C4</accession>
<proteinExistence type="predicted"/>
<sequence length="398" mass="47101">MGFVNIGKPYNYKRSRDRQPKKHKPVEKTLQLTKLPIELLFNIFCYASVSENNLALVNRYFYKLFRPANLGLHYLQKFIQCRFVVDLNNKCTRILSDIDEMFEEFDSGSELREIFDPFKKSLNYIKTHQWGFNIDAFKYRFTYELDAEYFKQFCLISSKHISTEQAKRLRFIHNQLRLLQYQLQRWESRQQHRHRYDWDFSETILPLRHSTELLLTISEEPLAVLSEDDYENERAEIASGVPVSNIDAIYNSDFGAVVEEVYPTINSMNQFHKVVVLIDALGMKFKDKNNFMITIIDGNLQFKDKTKILKYMHKTFFQKAENSPSLSVSFILKLFQLLSSSSYDAKFEKVVHKFLRHFYGTGDDLANFDLDLWNYIKEAKDSDLFQILCGYSTPSFTL</sequence>
<dbReference type="HOGENOM" id="CLU_692603_0_0_1"/>
<dbReference type="OrthoDB" id="10015850at2759"/>
<evidence type="ECO:0000256" key="1">
    <source>
        <dbReference type="SAM" id="MobiDB-lite"/>
    </source>
</evidence>
<name>G3B4C4_CANTC</name>
<dbReference type="Proteomes" id="UP000000707">
    <property type="component" value="Unassembled WGS sequence"/>
</dbReference>
<dbReference type="KEGG" id="cten:18247201"/>
<evidence type="ECO:0000313" key="3">
    <source>
        <dbReference type="Proteomes" id="UP000000707"/>
    </source>
</evidence>
<feature type="region of interest" description="Disordered" evidence="1">
    <location>
        <begin position="1"/>
        <end position="25"/>
    </location>
</feature>
<dbReference type="AlphaFoldDB" id="G3B4C4"/>
<dbReference type="GeneID" id="18247201"/>
<evidence type="ECO:0000313" key="2">
    <source>
        <dbReference type="EMBL" id="EGV63950.1"/>
    </source>
</evidence>
<keyword evidence="3" id="KW-1185">Reference proteome</keyword>